<keyword evidence="2 5" id="KW-0812">Transmembrane</keyword>
<dbReference type="EMBL" id="JARFYM010000059">
    <property type="protein sequence ID" value="MDL2403757.1"/>
    <property type="molecule type" value="Genomic_DNA"/>
</dbReference>
<feature type="transmembrane region" description="Helical" evidence="5">
    <location>
        <begin position="80"/>
        <end position="97"/>
    </location>
</feature>
<dbReference type="InterPro" id="IPR032808">
    <property type="entry name" value="DoxX"/>
</dbReference>
<dbReference type="Proteomes" id="UP001172645">
    <property type="component" value="Unassembled WGS sequence"/>
</dbReference>
<evidence type="ECO:0000256" key="3">
    <source>
        <dbReference type="ARBA" id="ARBA00022989"/>
    </source>
</evidence>
<name>A0ABT7K6G0_9HYPH</name>
<sequence>MMQISNYPASNRSSNITAWILQVLLALAFVAAAGAKLASVPMMVESFEQIGLGQAFRYITAAVEIIGALALLAPRVSALGALWLAATMFGATIAHLVRLHTSPAPALVLLALCLVVAWLRREQIGLLLADLRDFLK</sequence>
<accession>A0ABT7K6G0</accession>
<comment type="caution">
    <text evidence="6">The sequence shown here is derived from an EMBL/GenBank/DDBJ whole genome shotgun (WGS) entry which is preliminary data.</text>
</comment>
<proteinExistence type="predicted"/>
<evidence type="ECO:0000313" key="6">
    <source>
        <dbReference type="EMBL" id="MDL2403757.1"/>
    </source>
</evidence>
<comment type="subcellular location">
    <subcellularLocation>
        <location evidence="1">Membrane</location>
        <topology evidence="1">Multi-pass membrane protein</topology>
    </subcellularLocation>
</comment>
<organism evidence="6 7">
    <name type="scientific">Rhizobium mayense</name>
    <dbReference type="NCBI Taxonomy" id="1312184"/>
    <lineage>
        <taxon>Bacteria</taxon>
        <taxon>Pseudomonadati</taxon>
        <taxon>Pseudomonadota</taxon>
        <taxon>Alphaproteobacteria</taxon>
        <taxon>Hyphomicrobiales</taxon>
        <taxon>Rhizobiaceae</taxon>
        <taxon>Rhizobium/Agrobacterium group</taxon>
        <taxon>Rhizobium</taxon>
    </lineage>
</organism>
<protein>
    <submittedName>
        <fullName evidence="6">DoxX family protein</fullName>
    </submittedName>
</protein>
<evidence type="ECO:0000313" key="7">
    <source>
        <dbReference type="Proteomes" id="UP001172645"/>
    </source>
</evidence>
<evidence type="ECO:0000256" key="4">
    <source>
        <dbReference type="ARBA" id="ARBA00023136"/>
    </source>
</evidence>
<keyword evidence="3 5" id="KW-1133">Transmembrane helix</keyword>
<keyword evidence="7" id="KW-1185">Reference proteome</keyword>
<feature type="transmembrane region" description="Helical" evidence="5">
    <location>
        <begin position="56"/>
        <end position="73"/>
    </location>
</feature>
<gene>
    <name evidence="6" type="ORF">PY649_33365</name>
</gene>
<keyword evidence="4 5" id="KW-0472">Membrane</keyword>
<evidence type="ECO:0000256" key="2">
    <source>
        <dbReference type="ARBA" id="ARBA00022692"/>
    </source>
</evidence>
<evidence type="ECO:0000256" key="5">
    <source>
        <dbReference type="SAM" id="Phobius"/>
    </source>
</evidence>
<dbReference type="Pfam" id="PF13564">
    <property type="entry name" value="DoxX_2"/>
    <property type="match status" value="1"/>
</dbReference>
<feature type="transmembrane region" description="Helical" evidence="5">
    <location>
        <begin position="103"/>
        <end position="119"/>
    </location>
</feature>
<reference evidence="6" key="1">
    <citation type="submission" date="2023-06" db="EMBL/GenBank/DDBJ databases">
        <title>Phylogenetic Diversity of Rhizobium strains.</title>
        <authorList>
            <person name="Moura F.T."/>
            <person name="Helene L.C.F."/>
            <person name="Hungria M."/>
        </authorList>
    </citation>
    <scope>NUCLEOTIDE SEQUENCE</scope>
    <source>
        <strain evidence="6">CCGE526</strain>
    </source>
</reference>
<dbReference type="RefSeq" id="WP_285873299.1">
    <property type="nucleotide sequence ID" value="NZ_JARFYM010000059.1"/>
</dbReference>
<evidence type="ECO:0000256" key="1">
    <source>
        <dbReference type="ARBA" id="ARBA00004141"/>
    </source>
</evidence>